<evidence type="ECO:0000313" key="2">
    <source>
        <dbReference type="EMBL" id="GMT35651.1"/>
    </source>
</evidence>
<reference evidence="2" key="1">
    <citation type="submission" date="2023-10" db="EMBL/GenBank/DDBJ databases">
        <title>Genome assembly of Pristionchus species.</title>
        <authorList>
            <person name="Yoshida K."/>
            <person name="Sommer R.J."/>
        </authorList>
    </citation>
    <scope>NUCLEOTIDE SEQUENCE</scope>
    <source>
        <strain evidence="2">RS5133</strain>
    </source>
</reference>
<evidence type="ECO:0000313" key="3">
    <source>
        <dbReference type="Proteomes" id="UP001432322"/>
    </source>
</evidence>
<gene>
    <name evidence="2" type="ORF">PFISCL1PPCAC_26948</name>
</gene>
<feature type="non-terminal residue" evidence="2">
    <location>
        <position position="1"/>
    </location>
</feature>
<dbReference type="EMBL" id="BTSY01000007">
    <property type="protein sequence ID" value="GMT35651.1"/>
    <property type="molecule type" value="Genomic_DNA"/>
</dbReference>
<comment type="caution">
    <text evidence="2">The sequence shown here is derived from an EMBL/GenBank/DDBJ whole genome shotgun (WGS) entry which is preliminary data.</text>
</comment>
<evidence type="ECO:0000256" key="1">
    <source>
        <dbReference type="SAM" id="MobiDB-lite"/>
    </source>
</evidence>
<dbReference type="AlphaFoldDB" id="A0AAV5WUH2"/>
<proteinExistence type="predicted"/>
<accession>A0AAV5WUH2</accession>
<dbReference type="Proteomes" id="UP001432322">
    <property type="component" value="Unassembled WGS sequence"/>
</dbReference>
<protein>
    <submittedName>
        <fullName evidence="2">Uncharacterized protein</fullName>
    </submittedName>
</protein>
<name>A0AAV5WUH2_9BILA</name>
<organism evidence="2 3">
    <name type="scientific">Pristionchus fissidentatus</name>
    <dbReference type="NCBI Taxonomy" id="1538716"/>
    <lineage>
        <taxon>Eukaryota</taxon>
        <taxon>Metazoa</taxon>
        <taxon>Ecdysozoa</taxon>
        <taxon>Nematoda</taxon>
        <taxon>Chromadorea</taxon>
        <taxon>Rhabditida</taxon>
        <taxon>Rhabditina</taxon>
        <taxon>Diplogasteromorpha</taxon>
        <taxon>Diplogasteroidea</taxon>
        <taxon>Neodiplogasteridae</taxon>
        <taxon>Pristionchus</taxon>
    </lineage>
</organism>
<feature type="region of interest" description="Disordered" evidence="1">
    <location>
        <begin position="56"/>
        <end position="79"/>
    </location>
</feature>
<sequence length="125" mass="13994">DVTEGHEHEVDAEDIHDLVHIDDETHVIHGEEDPNIPVAVPVLRGNRFGCHGHHHDHDHDDHHDHHHHHDDHLGHHHGHHWHTPCNCSAAFKKGYAVGYERGFAHGHAAGLPVGKAQGYPAGFEQ</sequence>
<keyword evidence="3" id="KW-1185">Reference proteome</keyword>
<feature type="non-terminal residue" evidence="2">
    <location>
        <position position="125"/>
    </location>
</feature>
<feature type="compositionally biased region" description="Basic residues" evidence="1">
    <location>
        <begin position="64"/>
        <end position="79"/>
    </location>
</feature>